<sequence>MKHNGYGTDGYSRRTNWRRMLVTGRAYLLLSACTALLFVFLGLGGMLQQSLVKSPVQSMQGLAASLSARLFESLLGIELPHMDTPAKSPLQAGRMAAFLLRFMTNVNPDDPRSLLASEMPLMERDSSVLLRPGSGGAEAPEDSGPIGTQHVQTDGPDEGSNPPEGDTGESTQPDNGQKGPSASPEETESEPEPDKPDAAGPRTTHGDKVVFIYHSHNRESWYPELKTTQKDPNSDKINVTLVGKRLAKQLEARGIGASQSSKDYPASVQGYNWNYSYKYSLKTVKEALAANDRLQFFFDIHRDSQRRNKTTATIDGKDYAQVYFIIGHKNPDWRENEAFANRIHELLEKEYPGLSRGIWGKTAANGNGEYNQSVAPDSVLIEIGGVDNTLQESYRTADVLAKAIARIYWEDQDATKADAPAKSSGKKG</sequence>
<reference evidence="4" key="1">
    <citation type="journal article" date="2019" name="Int. J. Syst. Evol. Microbiol.">
        <title>The Global Catalogue of Microorganisms (GCM) 10K type strain sequencing project: providing services to taxonomists for standard genome sequencing and annotation.</title>
        <authorList>
            <consortium name="The Broad Institute Genomics Platform"/>
            <consortium name="The Broad Institute Genome Sequencing Center for Infectious Disease"/>
            <person name="Wu L."/>
            <person name="Ma J."/>
        </authorList>
    </citation>
    <scope>NUCLEOTIDE SEQUENCE [LARGE SCALE GENOMIC DNA]</scope>
    <source>
        <strain evidence="4">CGMCC 1.18575</strain>
    </source>
</reference>
<keyword evidence="2" id="KW-0812">Transmembrane</keyword>
<dbReference type="Pfam" id="PF07454">
    <property type="entry name" value="SpoIIP"/>
    <property type="match status" value="1"/>
</dbReference>
<comment type="caution">
    <text evidence="3">The sequence shown here is derived from an EMBL/GenBank/DDBJ whole genome shotgun (WGS) entry which is preliminary data.</text>
</comment>
<dbReference type="Proteomes" id="UP001596113">
    <property type="component" value="Unassembled WGS sequence"/>
</dbReference>
<accession>A0ABW0HXT8</accession>
<evidence type="ECO:0000256" key="1">
    <source>
        <dbReference type="SAM" id="MobiDB-lite"/>
    </source>
</evidence>
<keyword evidence="4" id="KW-1185">Reference proteome</keyword>
<keyword evidence="2" id="KW-1133">Transmembrane helix</keyword>
<evidence type="ECO:0000256" key="2">
    <source>
        <dbReference type="SAM" id="Phobius"/>
    </source>
</evidence>
<dbReference type="InterPro" id="IPR010897">
    <property type="entry name" value="Spore_II_P"/>
</dbReference>
<dbReference type="RefSeq" id="WP_378136154.1">
    <property type="nucleotide sequence ID" value="NZ_JBHSMI010000029.1"/>
</dbReference>
<proteinExistence type="predicted"/>
<dbReference type="EMBL" id="JBHSMI010000029">
    <property type="protein sequence ID" value="MFC5405150.1"/>
    <property type="molecule type" value="Genomic_DNA"/>
</dbReference>
<feature type="region of interest" description="Disordered" evidence="1">
    <location>
        <begin position="128"/>
        <end position="204"/>
    </location>
</feature>
<name>A0ABW0HXT8_9BACL</name>
<feature type="transmembrane region" description="Helical" evidence="2">
    <location>
        <begin position="26"/>
        <end position="47"/>
    </location>
</feature>
<gene>
    <name evidence="3" type="ORF">ACFPOF_20620</name>
</gene>
<dbReference type="NCBIfam" id="TIGR02867">
    <property type="entry name" value="spore_II_P"/>
    <property type="match status" value="1"/>
</dbReference>
<evidence type="ECO:0000313" key="4">
    <source>
        <dbReference type="Proteomes" id="UP001596113"/>
    </source>
</evidence>
<keyword evidence="2" id="KW-0472">Membrane</keyword>
<protein>
    <submittedName>
        <fullName evidence="3">Stage II sporulation protein P</fullName>
    </submittedName>
</protein>
<evidence type="ECO:0000313" key="3">
    <source>
        <dbReference type="EMBL" id="MFC5405150.1"/>
    </source>
</evidence>
<dbReference type="SUPFAM" id="SSF53187">
    <property type="entry name" value="Zn-dependent exopeptidases"/>
    <property type="match status" value="1"/>
</dbReference>
<organism evidence="3 4">
    <name type="scientific">Cohnella soli</name>
    <dbReference type="NCBI Taxonomy" id="425005"/>
    <lineage>
        <taxon>Bacteria</taxon>
        <taxon>Bacillati</taxon>
        <taxon>Bacillota</taxon>
        <taxon>Bacilli</taxon>
        <taxon>Bacillales</taxon>
        <taxon>Paenibacillaceae</taxon>
        <taxon>Cohnella</taxon>
    </lineage>
</organism>